<dbReference type="GO" id="GO:0005634">
    <property type="term" value="C:nucleus"/>
    <property type="evidence" value="ECO:0007669"/>
    <property type="project" value="TreeGrafter"/>
</dbReference>
<evidence type="ECO:0008006" key="6">
    <source>
        <dbReference type="Google" id="ProtNLM"/>
    </source>
</evidence>
<dbReference type="InterPro" id="IPR037104">
    <property type="entry name" value="Annexin_sf"/>
</dbReference>
<dbReference type="SUPFAM" id="SSF47874">
    <property type="entry name" value="Annexin"/>
    <property type="match status" value="1"/>
</dbReference>
<protein>
    <recommendedName>
        <fullName evidence="6">Annexin</fullName>
    </recommendedName>
</protein>
<dbReference type="Proteomes" id="UP000024635">
    <property type="component" value="Unassembled WGS sequence"/>
</dbReference>
<dbReference type="PANTHER" id="PTHR10502">
    <property type="entry name" value="ANNEXIN"/>
    <property type="match status" value="1"/>
</dbReference>
<dbReference type="AlphaFoldDB" id="A0A016RUX2"/>
<sequence length="185" mass="21277">MNFQDMSGTPSVLPVANFHANQDAAILRKTLKGFVCHSKELFNIICARCNWQRQEIARTFNLMYGKNLIKKLKEKLSGAADDQKQRLLLALMEPVAVYDAKQLRKAMQGLRRKSVLIEVITSRTNKQMADIRRAYGSMFKTELEFDISRKTSGYFQERSISSNSIMERETRAIGVTHWEDALQLQ</sequence>
<evidence type="ECO:0000256" key="2">
    <source>
        <dbReference type="ARBA" id="ARBA00022737"/>
    </source>
</evidence>
<dbReference type="PANTHER" id="PTHR10502:SF102">
    <property type="entry name" value="ANNEXIN B11"/>
    <property type="match status" value="1"/>
</dbReference>
<proteinExistence type="inferred from homology"/>
<comment type="similarity">
    <text evidence="1">Belongs to the annexin family.</text>
</comment>
<evidence type="ECO:0000313" key="5">
    <source>
        <dbReference type="Proteomes" id="UP000024635"/>
    </source>
</evidence>
<evidence type="ECO:0000256" key="1">
    <source>
        <dbReference type="ARBA" id="ARBA00007831"/>
    </source>
</evidence>
<comment type="caution">
    <text evidence="4">The sequence shown here is derived from an EMBL/GenBank/DDBJ whole genome shotgun (WGS) entry which is preliminary data.</text>
</comment>
<dbReference type="GO" id="GO:0012506">
    <property type="term" value="C:vesicle membrane"/>
    <property type="evidence" value="ECO:0007669"/>
    <property type="project" value="TreeGrafter"/>
</dbReference>
<gene>
    <name evidence="4" type="primary">Acey_s0371.g124</name>
    <name evidence="4" type="ORF">Y032_0371g124</name>
</gene>
<keyword evidence="3" id="KW-0041">Annexin</keyword>
<dbReference type="InterPro" id="IPR018502">
    <property type="entry name" value="Annexin_repeat"/>
</dbReference>
<dbReference type="Pfam" id="PF00191">
    <property type="entry name" value="Annexin"/>
    <property type="match status" value="2"/>
</dbReference>
<organism evidence="4 5">
    <name type="scientific">Ancylostoma ceylanicum</name>
    <dbReference type="NCBI Taxonomy" id="53326"/>
    <lineage>
        <taxon>Eukaryota</taxon>
        <taxon>Metazoa</taxon>
        <taxon>Ecdysozoa</taxon>
        <taxon>Nematoda</taxon>
        <taxon>Chromadorea</taxon>
        <taxon>Rhabditida</taxon>
        <taxon>Rhabditina</taxon>
        <taxon>Rhabditomorpha</taxon>
        <taxon>Strongyloidea</taxon>
        <taxon>Ancylostomatidae</taxon>
        <taxon>Ancylostomatinae</taxon>
        <taxon>Ancylostoma</taxon>
    </lineage>
</organism>
<dbReference type="PROSITE" id="PS51897">
    <property type="entry name" value="ANNEXIN_2"/>
    <property type="match status" value="2"/>
</dbReference>
<dbReference type="GO" id="GO:0005886">
    <property type="term" value="C:plasma membrane"/>
    <property type="evidence" value="ECO:0007669"/>
    <property type="project" value="TreeGrafter"/>
</dbReference>
<keyword evidence="2" id="KW-0677">Repeat</keyword>
<dbReference type="Gene3D" id="1.10.220.10">
    <property type="entry name" value="Annexin"/>
    <property type="match status" value="2"/>
</dbReference>
<dbReference type="GO" id="GO:0005544">
    <property type="term" value="F:calcium-dependent phospholipid binding"/>
    <property type="evidence" value="ECO:0007669"/>
    <property type="project" value="InterPro"/>
</dbReference>
<reference evidence="5" key="1">
    <citation type="journal article" date="2015" name="Nat. Genet.">
        <title>The genome and transcriptome of the zoonotic hookworm Ancylostoma ceylanicum identify infection-specific gene families.</title>
        <authorList>
            <person name="Schwarz E.M."/>
            <person name="Hu Y."/>
            <person name="Antoshechkin I."/>
            <person name="Miller M.M."/>
            <person name="Sternberg P.W."/>
            <person name="Aroian R.V."/>
        </authorList>
    </citation>
    <scope>NUCLEOTIDE SEQUENCE</scope>
    <source>
        <strain evidence="5">HY135</strain>
    </source>
</reference>
<evidence type="ECO:0000313" key="4">
    <source>
        <dbReference type="EMBL" id="EYB81917.1"/>
    </source>
</evidence>
<keyword evidence="5" id="KW-1185">Reference proteome</keyword>
<dbReference type="GO" id="GO:0005509">
    <property type="term" value="F:calcium ion binding"/>
    <property type="evidence" value="ECO:0007669"/>
    <property type="project" value="InterPro"/>
</dbReference>
<dbReference type="STRING" id="53326.A0A016RUX2"/>
<dbReference type="SMART" id="SM00335">
    <property type="entry name" value="ANX"/>
    <property type="match status" value="2"/>
</dbReference>
<dbReference type="EMBL" id="JARK01001707">
    <property type="protein sequence ID" value="EYB81917.1"/>
    <property type="molecule type" value="Genomic_DNA"/>
</dbReference>
<dbReference type="GO" id="GO:0005737">
    <property type="term" value="C:cytoplasm"/>
    <property type="evidence" value="ECO:0007669"/>
    <property type="project" value="TreeGrafter"/>
</dbReference>
<accession>A0A016RUX2</accession>
<name>A0A016RUX2_9BILA</name>
<evidence type="ECO:0000256" key="3">
    <source>
        <dbReference type="ARBA" id="ARBA00023216"/>
    </source>
</evidence>
<dbReference type="GO" id="GO:0001786">
    <property type="term" value="F:phosphatidylserine binding"/>
    <property type="evidence" value="ECO:0007669"/>
    <property type="project" value="TreeGrafter"/>
</dbReference>
<dbReference type="OrthoDB" id="5849861at2759"/>